<dbReference type="GO" id="GO:0009073">
    <property type="term" value="P:aromatic amino acid family biosynthetic process"/>
    <property type="evidence" value="ECO:0007669"/>
    <property type="project" value="UniProtKB-KW"/>
</dbReference>
<evidence type="ECO:0000256" key="6">
    <source>
        <dbReference type="RuleBase" id="RU363071"/>
    </source>
</evidence>
<gene>
    <name evidence="7" type="ORF">AB1Y20_015825</name>
</gene>
<evidence type="ECO:0000256" key="3">
    <source>
        <dbReference type="ARBA" id="ARBA00022679"/>
    </source>
</evidence>
<evidence type="ECO:0000313" key="7">
    <source>
        <dbReference type="EMBL" id="KAL1527143.1"/>
    </source>
</evidence>
<comment type="caution">
    <text evidence="7">The sequence shown here is derived from an EMBL/GenBank/DDBJ whole genome shotgun (WGS) entry which is preliminary data.</text>
</comment>
<keyword evidence="8" id="KW-1185">Reference proteome</keyword>
<protein>
    <recommendedName>
        <fullName evidence="6">Phospho-2-dehydro-3-deoxyheptonate aldolase</fullName>
        <ecNumber evidence="6">2.5.1.54</ecNumber>
    </recommendedName>
</protein>
<keyword evidence="6" id="KW-0057">Aromatic amino acid biosynthesis</keyword>
<dbReference type="PANTHER" id="PTHR21337">
    <property type="entry name" value="PHOSPHO-2-DEHYDRO-3-DEOXYHEPTONATE ALDOLASE 1, 2"/>
    <property type="match status" value="1"/>
</dbReference>
<comment type="similarity">
    <text evidence="2 6">Belongs to the class-II DAHP synthase family.</text>
</comment>
<dbReference type="AlphaFoldDB" id="A0AB34K1K0"/>
<feature type="binding site" evidence="5">
    <location>
        <position position="390"/>
    </location>
    <ligand>
        <name>Mn(2+)</name>
        <dbReference type="ChEBI" id="CHEBI:29035"/>
    </ligand>
</feature>
<comment type="catalytic activity">
    <reaction evidence="4 6">
        <text>D-erythrose 4-phosphate + phosphoenolpyruvate + H2O = 7-phospho-2-dehydro-3-deoxy-D-arabino-heptonate + phosphate</text>
        <dbReference type="Rhea" id="RHEA:14717"/>
        <dbReference type="ChEBI" id="CHEBI:15377"/>
        <dbReference type="ChEBI" id="CHEBI:16897"/>
        <dbReference type="ChEBI" id="CHEBI:43474"/>
        <dbReference type="ChEBI" id="CHEBI:58394"/>
        <dbReference type="ChEBI" id="CHEBI:58702"/>
        <dbReference type="EC" id="2.5.1.54"/>
    </reaction>
</comment>
<name>A0AB34K1K0_PRYPA</name>
<sequence length="442" mass="48025">MQCDDDVVTTVTGRTWAPGSWRSYECSQMAVYEDQEELSAVLAKLSKVPPLVHHAEVDRLVAQLASAARGESFILQGGDCAERFVDCQGERLDAQVQLLVQMGAIVAAATGKPCVRIARLAGQYGKPRSKPTENVPGFGEIFSFKGDNINGYDPKDRKWDPQRLLQGYWHSAATLNYVRALQMSETFSEEMMAPLDVQFLSKSPSFASWSSVATAAKAAAAAPGLFTAHEAMQLDLEEALTREVAGKGFYNLSAHMVWIGDRTRQLLGGHVEYFRGIRNPIGCKVGPSMGAEELKQLVKILNPDNIEGKLVLITRYGNDKVEAMLPPHIKAVQESGIHVVWQADGVHGNTVTAAANKLKTRAYADVLGECTKAIAIHKANGSILAGVHLEMTGQKTVTECTGGCINIFEAMLTNNYETYCDPRLNYGQSIEAAFAVSDALLA</sequence>
<dbReference type="Proteomes" id="UP001515480">
    <property type="component" value="Unassembled WGS sequence"/>
</dbReference>
<evidence type="ECO:0000256" key="2">
    <source>
        <dbReference type="ARBA" id="ARBA00008911"/>
    </source>
</evidence>
<proteinExistence type="inferred from homology"/>
<dbReference type="EC" id="2.5.1.54" evidence="6"/>
<feature type="binding site" evidence="5">
    <location>
        <position position="315"/>
    </location>
    <ligand>
        <name>phosphoenolpyruvate</name>
        <dbReference type="ChEBI" id="CHEBI:58702"/>
    </ligand>
</feature>
<keyword evidence="5" id="KW-0104">Cadmium</keyword>
<reference evidence="7 8" key="1">
    <citation type="journal article" date="2024" name="Science">
        <title>Giant polyketide synthase enzymes in the biosynthesis of giant marine polyether toxins.</title>
        <authorList>
            <person name="Fallon T.R."/>
            <person name="Shende V.V."/>
            <person name="Wierzbicki I.H."/>
            <person name="Pendleton A.L."/>
            <person name="Watervoot N.F."/>
            <person name="Auber R.P."/>
            <person name="Gonzalez D.J."/>
            <person name="Wisecaver J.H."/>
            <person name="Moore B.S."/>
        </authorList>
    </citation>
    <scope>NUCLEOTIDE SEQUENCE [LARGE SCALE GENOMIC DNA]</scope>
    <source>
        <strain evidence="7 8">12B1</strain>
    </source>
</reference>
<keyword evidence="6" id="KW-0028">Amino-acid biosynthesis</keyword>
<dbReference type="GO" id="GO:0003849">
    <property type="term" value="F:3-deoxy-7-phosphoheptulonate synthase activity"/>
    <property type="evidence" value="ECO:0007669"/>
    <property type="project" value="UniProtKB-EC"/>
</dbReference>
<dbReference type="Pfam" id="PF01474">
    <property type="entry name" value="DAHP_synth_2"/>
    <property type="match status" value="1"/>
</dbReference>
<feature type="binding site" evidence="5">
    <location>
        <position position="119"/>
    </location>
    <ligand>
        <name>phosphoenolpyruvate</name>
        <dbReference type="ChEBI" id="CHEBI:58702"/>
    </ligand>
</feature>
<keyword evidence="3 6" id="KW-0808">Transferase</keyword>
<feature type="binding site" evidence="5">
    <location>
        <position position="347"/>
    </location>
    <ligand>
        <name>Mn(2+)</name>
        <dbReference type="ChEBI" id="CHEBI:29035"/>
    </ligand>
</feature>
<dbReference type="EMBL" id="JBGBPQ010000003">
    <property type="protein sequence ID" value="KAL1527143.1"/>
    <property type="molecule type" value="Genomic_DNA"/>
</dbReference>
<comment type="pathway">
    <text evidence="1 6">Metabolic intermediate biosynthesis; chorismate biosynthesis; chorismate from D-erythrose 4-phosphate and phosphoenolpyruvate: step 1/7.</text>
</comment>
<dbReference type="Gene3D" id="3.20.20.70">
    <property type="entry name" value="Aldolase class I"/>
    <property type="match status" value="1"/>
</dbReference>
<organism evidence="7 8">
    <name type="scientific">Prymnesium parvum</name>
    <name type="common">Toxic golden alga</name>
    <dbReference type="NCBI Taxonomy" id="97485"/>
    <lineage>
        <taxon>Eukaryota</taxon>
        <taxon>Haptista</taxon>
        <taxon>Haptophyta</taxon>
        <taxon>Prymnesiophyceae</taxon>
        <taxon>Prymnesiales</taxon>
        <taxon>Prymnesiaceae</taxon>
        <taxon>Prymnesium</taxon>
    </lineage>
</organism>
<accession>A0AB34K1K0</accession>
<evidence type="ECO:0000313" key="8">
    <source>
        <dbReference type="Proteomes" id="UP001515480"/>
    </source>
</evidence>
<dbReference type="InterPro" id="IPR002480">
    <property type="entry name" value="DAHP_synth_2"/>
</dbReference>
<feature type="binding site" evidence="5">
    <location>
        <position position="80"/>
    </location>
    <ligand>
        <name>Mn(2+)</name>
        <dbReference type="ChEBI" id="CHEBI:29035"/>
    </ligand>
</feature>
<dbReference type="PANTHER" id="PTHR21337:SF0">
    <property type="entry name" value="PHOSPHO-2-DEHYDRO-3-DEOXYHEPTONATE ALDOLASE"/>
    <property type="match status" value="1"/>
</dbReference>
<keyword evidence="5" id="KW-0170">Cobalt</keyword>
<evidence type="ECO:0000256" key="4">
    <source>
        <dbReference type="ARBA" id="ARBA00047508"/>
    </source>
</evidence>
<dbReference type="SUPFAM" id="SSF51569">
    <property type="entry name" value="Aldolase"/>
    <property type="match status" value="1"/>
</dbReference>
<evidence type="ECO:0000256" key="1">
    <source>
        <dbReference type="ARBA" id="ARBA00004688"/>
    </source>
</evidence>
<dbReference type="InterPro" id="IPR013785">
    <property type="entry name" value="Aldolase_TIM"/>
</dbReference>
<evidence type="ECO:0000256" key="5">
    <source>
        <dbReference type="PIRSR" id="PIRSR602480-1"/>
    </source>
</evidence>
<comment type="cofactor">
    <cofactor evidence="5">
        <name>Mn(2+)</name>
        <dbReference type="ChEBI" id="CHEBI:29035"/>
    </cofactor>
    <cofactor evidence="5">
        <name>Co(2+)</name>
        <dbReference type="ChEBI" id="CHEBI:48828"/>
    </cofactor>
    <cofactor evidence="5">
        <name>Cd(2+)</name>
        <dbReference type="ChEBI" id="CHEBI:48775"/>
    </cofactor>
    <text evidence="5">Binds 1 divalent cation per subunit. The enzyme is active with manganese, cobalt or cadmium ions.</text>
</comment>
<keyword evidence="5" id="KW-0464">Manganese</keyword>
<feature type="binding site" evidence="5">
    <location>
        <position position="421"/>
    </location>
    <ligand>
        <name>Mn(2+)</name>
        <dbReference type="ChEBI" id="CHEBI:29035"/>
    </ligand>
</feature>
<dbReference type="GO" id="GO:0008652">
    <property type="term" value="P:amino acid biosynthetic process"/>
    <property type="evidence" value="ECO:0007669"/>
    <property type="project" value="UniProtKB-KW"/>
</dbReference>
<feature type="binding site" evidence="5">
    <location>
        <position position="284"/>
    </location>
    <ligand>
        <name>phosphoenolpyruvate</name>
        <dbReference type="ChEBI" id="CHEBI:58702"/>
    </ligand>
</feature>